<feature type="domain" description="Tyr recombinase" evidence="10">
    <location>
        <begin position="243"/>
        <end position="456"/>
    </location>
</feature>
<comment type="similarity">
    <text evidence="2">Belongs to the 'phage' integrase family.</text>
</comment>
<evidence type="ECO:0000256" key="6">
    <source>
        <dbReference type="ARBA" id="ARBA00023172"/>
    </source>
</evidence>
<dbReference type="Pfam" id="PF00589">
    <property type="entry name" value="Phage_integrase"/>
    <property type="match status" value="1"/>
</dbReference>
<evidence type="ECO:0000259" key="10">
    <source>
        <dbReference type="PROSITE" id="PS51898"/>
    </source>
</evidence>
<dbReference type="RefSeq" id="WP_144358213.1">
    <property type="nucleotide sequence ID" value="NZ_VMNH01000005.1"/>
</dbReference>
<dbReference type="InterPro" id="IPR011946">
    <property type="entry name" value="Integrase_integron-type"/>
</dbReference>
<dbReference type="InterPro" id="IPR044068">
    <property type="entry name" value="CB"/>
</dbReference>
<reference evidence="12 13" key="1">
    <citation type="submission" date="2019-07" db="EMBL/GenBank/DDBJ databases">
        <title>The pathways for chlorine oxyanion respiration interact through the shared metabolite chlorate.</title>
        <authorList>
            <person name="Barnum T.P."/>
            <person name="Cheng Y."/>
            <person name="Hill K.A."/>
            <person name="Lucas L.N."/>
            <person name="Carlson H.K."/>
            <person name="Coates J.D."/>
        </authorList>
    </citation>
    <scope>NUCLEOTIDE SEQUENCE [LARGE SCALE GENOMIC DNA]</scope>
    <source>
        <strain evidence="12 13">BK-1</strain>
    </source>
</reference>
<dbReference type="InterPro" id="IPR050090">
    <property type="entry name" value="Tyrosine_recombinase_XerCD"/>
</dbReference>
<dbReference type="FunFam" id="1.10.443.10:FF:000007">
    <property type="entry name" value="Tyrosine recombinase XerC"/>
    <property type="match status" value="1"/>
</dbReference>
<organism evidence="12 13">
    <name type="scientific">Sedimenticola selenatireducens</name>
    <dbReference type="NCBI Taxonomy" id="191960"/>
    <lineage>
        <taxon>Bacteria</taxon>
        <taxon>Pseudomonadati</taxon>
        <taxon>Pseudomonadota</taxon>
        <taxon>Gammaproteobacteria</taxon>
        <taxon>Chromatiales</taxon>
        <taxon>Sedimenticolaceae</taxon>
        <taxon>Sedimenticola</taxon>
    </lineage>
</organism>
<dbReference type="PROSITE" id="PS51898">
    <property type="entry name" value="TYR_RECOMBINASE"/>
    <property type="match status" value="1"/>
</dbReference>
<evidence type="ECO:0000256" key="4">
    <source>
        <dbReference type="ARBA" id="ARBA00022908"/>
    </source>
</evidence>
<keyword evidence="6" id="KW-0233">DNA recombination</keyword>
<dbReference type="InterPro" id="IPR004107">
    <property type="entry name" value="Integrase_SAM-like_N"/>
</dbReference>
<evidence type="ECO:0000256" key="9">
    <source>
        <dbReference type="PROSITE-ProRule" id="PRU01248"/>
    </source>
</evidence>
<keyword evidence="3" id="KW-0963">Cytoplasm</keyword>
<evidence type="ECO:0000313" key="12">
    <source>
        <dbReference type="EMBL" id="TVO77084.1"/>
    </source>
</evidence>
<sequence>MSDSTAGDTNDSQVNKFWENYLLVLKRFGISEGSRPWYRKHVQKFIDDHPQIKLREHRPESLTKWLSRLSNNPALSPWQYRQKIDALRFLFHHFLRVGWAEQFDWYYWSAACEALGNDHPTVARTYESASAGAERPGNFLGQKHPEVYARFIAAIRMTDLSMNTEKSYLGWINRFLRFHKCCRPDVCAEPEVASFLEYLAVKRKVTGATQAQALNALVFFFSRTLEQPLGDIGNFRRPKPHKRVPTVLSRNEVSMILKPLRGQTGLMVRLMYGTGLRVMECVRLRLLDLDFEYRSITVHEAKGKKDRVVPMPTSLINQLRKQIEWVKLKHTEDLKAGFGGVFMPEALARKYPSAEKELRWQYLFPASRVGTDPRTGTHRRHHIHPTVIQRAVRKSAVQSGITKRVTSHTMRHSFATHLLESGSDIRTVQELLGHSDIKTTMIYTHVLGKGGNAVTSPLDRLD</sequence>
<dbReference type="Gene3D" id="1.10.443.10">
    <property type="entry name" value="Intergrase catalytic core"/>
    <property type="match status" value="1"/>
</dbReference>
<accession>A0A557SI49</accession>
<dbReference type="GO" id="GO:0006310">
    <property type="term" value="P:DNA recombination"/>
    <property type="evidence" value="ECO:0007669"/>
    <property type="project" value="UniProtKB-KW"/>
</dbReference>
<name>A0A557SI49_9GAMM</name>
<dbReference type="NCBIfam" id="TIGR02249">
    <property type="entry name" value="integrase_gron"/>
    <property type="match status" value="1"/>
</dbReference>
<dbReference type="GO" id="GO:0003677">
    <property type="term" value="F:DNA binding"/>
    <property type="evidence" value="ECO:0007669"/>
    <property type="project" value="UniProtKB-UniRule"/>
</dbReference>
<dbReference type="AlphaFoldDB" id="A0A557SI49"/>
<dbReference type="OrthoDB" id="9801717at2"/>
<evidence type="ECO:0000259" key="11">
    <source>
        <dbReference type="PROSITE" id="PS51900"/>
    </source>
</evidence>
<evidence type="ECO:0000256" key="7">
    <source>
        <dbReference type="ARBA" id="ARBA00037721"/>
    </source>
</evidence>
<keyword evidence="5 9" id="KW-0238">DNA-binding</keyword>
<evidence type="ECO:0000313" key="13">
    <source>
        <dbReference type="Proteomes" id="UP000316649"/>
    </source>
</evidence>
<dbReference type="PANTHER" id="PTHR30349">
    <property type="entry name" value="PHAGE INTEGRASE-RELATED"/>
    <property type="match status" value="1"/>
</dbReference>
<evidence type="ECO:0000256" key="8">
    <source>
        <dbReference type="ARBA" id="ARBA00038613"/>
    </source>
</evidence>
<dbReference type="SUPFAM" id="SSF56349">
    <property type="entry name" value="DNA breaking-rejoining enzymes"/>
    <property type="match status" value="1"/>
</dbReference>
<dbReference type="GO" id="GO:0005737">
    <property type="term" value="C:cytoplasm"/>
    <property type="evidence" value="ECO:0007669"/>
    <property type="project" value="UniProtKB-SubCell"/>
</dbReference>
<keyword evidence="4" id="KW-0229">DNA integration</keyword>
<dbReference type="InterPro" id="IPR011010">
    <property type="entry name" value="DNA_brk_join_enz"/>
</dbReference>
<dbReference type="Gene3D" id="1.10.150.130">
    <property type="match status" value="2"/>
</dbReference>
<dbReference type="GO" id="GO:0015074">
    <property type="term" value="P:DNA integration"/>
    <property type="evidence" value="ECO:0007669"/>
    <property type="project" value="UniProtKB-KW"/>
</dbReference>
<dbReference type="CDD" id="cd01193">
    <property type="entry name" value="INT_IntI_C"/>
    <property type="match status" value="1"/>
</dbReference>
<comment type="subcellular location">
    <subcellularLocation>
        <location evidence="1">Cytoplasm</location>
    </subcellularLocation>
</comment>
<protein>
    <submittedName>
        <fullName evidence="12">Integron integrase</fullName>
    </submittedName>
</protein>
<evidence type="ECO:0000256" key="5">
    <source>
        <dbReference type="ARBA" id="ARBA00023125"/>
    </source>
</evidence>
<comment type="caution">
    <text evidence="12">The sequence shown here is derived from an EMBL/GenBank/DDBJ whole genome shotgun (WGS) entry which is preliminary data.</text>
</comment>
<dbReference type="InterPro" id="IPR002104">
    <property type="entry name" value="Integrase_catalytic"/>
</dbReference>
<keyword evidence="13" id="KW-1185">Reference proteome</keyword>
<dbReference type="Pfam" id="PF13495">
    <property type="entry name" value="Phage_int_SAM_4"/>
    <property type="match status" value="1"/>
</dbReference>
<dbReference type="InterPro" id="IPR013762">
    <property type="entry name" value="Integrase-like_cat_sf"/>
</dbReference>
<evidence type="ECO:0000256" key="1">
    <source>
        <dbReference type="ARBA" id="ARBA00004496"/>
    </source>
</evidence>
<dbReference type="Proteomes" id="UP000316649">
    <property type="component" value="Unassembled WGS sequence"/>
</dbReference>
<evidence type="ECO:0000256" key="3">
    <source>
        <dbReference type="ARBA" id="ARBA00022490"/>
    </source>
</evidence>
<comment type="subunit">
    <text evidence="8">Forms a cyclic heterotetrameric complex composed of two molecules of XerC and two molecules of XerD.</text>
</comment>
<proteinExistence type="inferred from homology"/>
<evidence type="ECO:0000256" key="2">
    <source>
        <dbReference type="ARBA" id="ARBA00008857"/>
    </source>
</evidence>
<dbReference type="PANTHER" id="PTHR30349:SF64">
    <property type="entry name" value="PROPHAGE INTEGRASE INTD-RELATED"/>
    <property type="match status" value="1"/>
</dbReference>
<gene>
    <name evidence="12" type="ORF">FHP88_06595</name>
</gene>
<dbReference type="EMBL" id="VMNH01000005">
    <property type="protein sequence ID" value="TVO77084.1"/>
    <property type="molecule type" value="Genomic_DNA"/>
</dbReference>
<dbReference type="PROSITE" id="PS51900">
    <property type="entry name" value="CB"/>
    <property type="match status" value="1"/>
</dbReference>
<feature type="domain" description="Core-binding (CB)" evidence="11">
    <location>
        <begin position="142"/>
        <end position="225"/>
    </location>
</feature>
<comment type="function">
    <text evidence="7">Site-specific tyrosine recombinase, which acts by catalyzing the cutting and rejoining of the recombining DNA molecules. The XerC-XerD complex is essential to convert dimers of the bacterial chromosome into monomers to permit their segregation at cell division. It also contributes to the segregational stability of plasmids.</text>
</comment>
<dbReference type="InterPro" id="IPR010998">
    <property type="entry name" value="Integrase_recombinase_N"/>
</dbReference>